<dbReference type="EMBL" id="GGEC01063314">
    <property type="protein sequence ID" value="MBX43798.1"/>
    <property type="molecule type" value="Transcribed_RNA"/>
</dbReference>
<reference evidence="1" key="1">
    <citation type="submission" date="2018-02" db="EMBL/GenBank/DDBJ databases">
        <title>Rhizophora mucronata_Transcriptome.</title>
        <authorList>
            <person name="Meera S.P."/>
            <person name="Sreeshan A."/>
            <person name="Augustine A."/>
        </authorList>
    </citation>
    <scope>NUCLEOTIDE SEQUENCE</scope>
    <source>
        <tissue evidence="1">Leaf</tissue>
    </source>
</reference>
<protein>
    <submittedName>
        <fullName evidence="1">Uncharacterized protein</fullName>
    </submittedName>
</protein>
<evidence type="ECO:0000313" key="1">
    <source>
        <dbReference type="EMBL" id="MBX43798.1"/>
    </source>
</evidence>
<organism evidence="1">
    <name type="scientific">Rhizophora mucronata</name>
    <name type="common">Asiatic mangrove</name>
    <dbReference type="NCBI Taxonomy" id="61149"/>
    <lineage>
        <taxon>Eukaryota</taxon>
        <taxon>Viridiplantae</taxon>
        <taxon>Streptophyta</taxon>
        <taxon>Embryophyta</taxon>
        <taxon>Tracheophyta</taxon>
        <taxon>Spermatophyta</taxon>
        <taxon>Magnoliopsida</taxon>
        <taxon>eudicotyledons</taxon>
        <taxon>Gunneridae</taxon>
        <taxon>Pentapetalae</taxon>
        <taxon>rosids</taxon>
        <taxon>fabids</taxon>
        <taxon>Malpighiales</taxon>
        <taxon>Rhizophoraceae</taxon>
        <taxon>Rhizophora</taxon>
    </lineage>
</organism>
<accession>A0A2P2NMQ1</accession>
<proteinExistence type="predicted"/>
<name>A0A2P2NMQ1_RHIMU</name>
<sequence length="13" mass="1531">MLMQLKYGFSLSL</sequence>